<keyword evidence="2" id="KW-1185">Reference proteome</keyword>
<dbReference type="AlphaFoldDB" id="A0A4R6IQF5"/>
<evidence type="ECO:0000313" key="2">
    <source>
        <dbReference type="Proteomes" id="UP000295499"/>
    </source>
</evidence>
<dbReference type="EMBL" id="SNWM01000001">
    <property type="protein sequence ID" value="TDO24195.1"/>
    <property type="molecule type" value="Genomic_DNA"/>
</dbReference>
<dbReference type="OrthoDB" id="981414at2"/>
<organism evidence="1 2">
    <name type="scientific">Pedobacter duraquae</name>
    <dbReference type="NCBI Taxonomy" id="425511"/>
    <lineage>
        <taxon>Bacteria</taxon>
        <taxon>Pseudomonadati</taxon>
        <taxon>Bacteroidota</taxon>
        <taxon>Sphingobacteriia</taxon>
        <taxon>Sphingobacteriales</taxon>
        <taxon>Sphingobacteriaceae</taxon>
        <taxon>Pedobacter</taxon>
    </lineage>
</organism>
<name>A0A4R6IQF5_9SPHI</name>
<accession>A0A4R6IQF5</accession>
<sequence>MCKPTVISREGDICVTHCVNCKIVNVWNRSVLMTFSVEQFHAFINATRQLEFDDYIEYHPDGTEIVVLASPFPDISLCFTRVEWHEFFSALSQAAYMQQIYKMVHH</sequence>
<reference evidence="1 2" key="1">
    <citation type="submission" date="2019-03" db="EMBL/GenBank/DDBJ databases">
        <title>Genomic Encyclopedia of Archaeal and Bacterial Type Strains, Phase II (KMG-II): from individual species to whole genera.</title>
        <authorList>
            <person name="Goeker M."/>
        </authorList>
    </citation>
    <scope>NUCLEOTIDE SEQUENCE [LARGE SCALE GENOMIC DNA]</scope>
    <source>
        <strain evidence="1 2">DSM 19034</strain>
    </source>
</reference>
<evidence type="ECO:0000313" key="1">
    <source>
        <dbReference type="EMBL" id="TDO24195.1"/>
    </source>
</evidence>
<proteinExistence type="predicted"/>
<gene>
    <name evidence="1" type="ORF">CLV32_0484</name>
</gene>
<dbReference type="Proteomes" id="UP000295499">
    <property type="component" value="Unassembled WGS sequence"/>
</dbReference>
<comment type="caution">
    <text evidence="1">The sequence shown here is derived from an EMBL/GenBank/DDBJ whole genome shotgun (WGS) entry which is preliminary data.</text>
</comment>
<protein>
    <submittedName>
        <fullName evidence="1">Uncharacterized protein</fullName>
    </submittedName>
</protein>
<dbReference type="RefSeq" id="WP_133551972.1">
    <property type="nucleotide sequence ID" value="NZ_SNWM01000001.1"/>
</dbReference>